<gene>
    <name evidence="4" type="ORF">OB2597_09744</name>
</gene>
<dbReference type="PANTHER" id="PTHR47739:SF1">
    <property type="entry name" value="TRNA1(VAL) (ADENINE(37)-N6)-METHYLTRANSFERASE"/>
    <property type="match status" value="1"/>
</dbReference>
<name>A3TV71_PSEBH</name>
<dbReference type="HOGENOM" id="CLU_061983_1_1_5"/>
<dbReference type="SUPFAM" id="SSF53335">
    <property type="entry name" value="S-adenosyl-L-methionine-dependent methyltransferases"/>
    <property type="match status" value="1"/>
</dbReference>
<dbReference type="STRING" id="252305.OB2597_09744"/>
<keyword evidence="1" id="KW-0808">Transferase</keyword>
<evidence type="ECO:0000256" key="2">
    <source>
        <dbReference type="ARBA" id="ARBA00022691"/>
    </source>
</evidence>
<dbReference type="Proteomes" id="UP000004318">
    <property type="component" value="Unassembled WGS sequence"/>
</dbReference>
<dbReference type="eggNOG" id="COG4123">
    <property type="taxonomic scope" value="Bacteria"/>
</dbReference>
<evidence type="ECO:0000259" key="3">
    <source>
        <dbReference type="Pfam" id="PF05175"/>
    </source>
</evidence>
<dbReference type="GO" id="GO:0032259">
    <property type="term" value="P:methylation"/>
    <property type="evidence" value="ECO:0007669"/>
    <property type="project" value="InterPro"/>
</dbReference>
<dbReference type="AlphaFoldDB" id="A3TV71"/>
<keyword evidence="1" id="KW-0489">Methyltransferase</keyword>
<dbReference type="InterPro" id="IPR050210">
    <property type="entry name" value="tRNA_Adenine-N(6)_MTase"/>
</dbReference>
<evidence type="ECO:0000313" key="5">
    <source>
        <dbReference type="Proteomes" id="UP000004318"/>
    </source>
</evidence>
<dbReference type="EMBL" id="AAMO01000002">
    <property type="protein sequence ID" value="EAQ04417.1"/>
    <property type="molecule type" value="Genomic_DNA"/>
</dbReference>
<dbReference type="InterPro" id="IPR007848">
    <property type="entry name" value="Small_mtfrase_dom"/>
</dbReference>
<dbReference type="GO" id="GO:0008168">
    <property type="term" value="F:methyltransferase activity"/>
    <property type="evidence" value="ECO:0007669"/>
    <property type="project" value="InterPro"/>
</dbReference>
<keyword evidence="2" id="KW-0949">S-adenosyl-L-methionine</keyword>
<dbReference type="GO" id="GO:0003676">
    <property type="term" value="F:nucleic acid binding"/>
    <property type="evidence" value="ECO:0007669"/>
    <property type="project" value="InterPro"/>
</dbReference>
<dbReference type="InterPro" id="IPR029063">
    <property type="entry name" value="SAM-dependent_MTases_sf"/>
</dbReference>
<dbReference type="Pfam" id="PF05175">
    <property type="entry name" value="MTS"/>
    <property type="match status" value="1"/>
</dbReference>
<organism evidence="4 5">
    <name type="scientific">Pseudooceanicola batsensis (strain ATCC BAA-863 / DSM 15984 / KCTC 12145 / HTCC2597)</name>
    <name type="common">Oceanicola batsensis</name>
    <dbReference type="NCBI Taxonomy" id="252305"/>
    <lineage>
        <taxon>Bacteria</taxon>
        <taxon>Pseudomonadati</taxon>
        <taxon>Pseudomonadota</taxon>
        <taxon>Alphaproteobacteria</taxon>
        <taxon>Rhodobacterales</taxon>
        <taxon>Paracoccaceae</taxon>
        <taxon>Pseudooceanicola</taxon>
    </lineage>
</organism>
<dbReference type="PANTHER" id="PTHR47739">
    <property type="entry name" value="TRNA1(VAL) (ADENINE(37)-N6)-METHYLTRANSFERASE"/>
    <property type="match status" value="1"/>
</dbReference>
<comment type="caution">
    <text evidence="4">The sequence shown here is derived from an EMBL/GenBank/DDBJ whole genome shotgun (WGS) entry which is preliminary data.</text>
</comment>
<evidence type="ECO:0000256" key="1">
    <source>
        <dbReference type="ARBA" id="ARBA00022603"/>
    </source>
</evidence>
<accession>A3TV71</accession>
<dbReference type="PROSITE" id="PS00092">
    <property type="entry name" value="N6_MTASE"/>
    <property type="match status" value="1"/>
</dbReference>
<dbReference type="Gene3D" id="3.40.50.150">
    <property type="entry name" value="Vaccinia Virus protein VP39"/>
    <property type="match status" value="1"/>
</dbReference>
<evidence type="ECO:0000313" key="4">
    <source>
        <dbReference type="EMBL" id="EAQ04417.1"/>
    </source>
</evidence>
<dbReference type="CDD" id="cd02440">
    <property type="entry name" value="AdoMet_MTases"/>
    <property type="match status" value="1"/>
</dbReference>
<proteinExistence type="predicted"/>
<protein>
    <recommendedName>
        <fullName evidence="3">Methyltransferase small domain-containing protein</fullName>
    </recommendedName>
</protein>
<feature type="domain" description="Methyltransferase small" evidence="3">
    <location>
        <begin position="34"/>
        <end position="123"/>
    </location>
</feature>
<sequence>MSAAPETRDTILGGRVVLLQPKDGYRAGVDPVFLAASVGARPGQSVLDLGCGAGAASLCLGRRVAGLRLTGLERQPVYAELARRNAIENGLAFEVVEGDLSDMPTHLRQRSFDHVIANPPYFRRDRSLRARDAAREGAMGEETPLSDWVAAAARRCAPRGTVTFINRVDRLPEMLAAFESCLGSLELFPLIPREGRESQLFLLRGRKEGRAAFRLHRGLVVHAGSTHEGDRVDYTPAASAILSDGAAMPFCGPVIES</sequence>
<keyword evidence="5" id="KW-1185">Reference proteome</keyword>
<dbReference type="InterPro" id="IPR002052">
    <property type="entry name" value="DNA_methylase_N6_adenine_CS"/>
</dbReference>
<reference evidence="4 5" key="1">
    <citation type="journal article" date="2010" name="J. Bacteriol.">
        <title>Genome sequences of Oceanicola granulosus HTCC2516(T) and Oceanicola batsensis HTCC2597(TDelta).</title>
        <authorList>
            <person name="Thrash J.C."/>
            <person name="Cho J.C."/>
            <person name="Vergin K.L."/>
            <person name="Giovannoni S.J."/>
        </authorList>
    </citation>
    <scope>NUCLEOTIDE SEQUENCE [LARGE SCALE GENOMIC DNA]</scope>
    <source>
        <strain evidence="5">ATCC BAA-863 / DSM 15984 / KCTC 12145 / HTCC2597</strain>
    </source>
</reference>
<dbReference type="OrthoDB" id="5489421at2"/>
<dbReference type="RefSeq" id="WP_009806171.1">
    <property type="nucleotide sequence ID" value="NZ_CH724131.1"/>
</dbReference>